<evidence type="ECO:0000256" key="1">
    <source>
        <dbReference type="ARBA" id="ARBA00005655"/>
    </source>
</evidence>
<proteinExistence type="inferred from homology"/>
<keyword evidence="5" id="KW-1185">Reference proteome</keyword>
<keyword evidence="2" id="KW-0175">Coiled coil</keyword>
<reference evidence="4" key="1">
    <citation type="journal article" date="2019" name="Plant J.">
        <title>Chlorella vulgaris genome assembly and annotation reveals the molecular basis for metabolic acclimation to high light conditions.</title>
        <authorList>
            <person name="Cecchin M."/>
            <person name="Marcolungo L."/>
            <person name="Rossato M."/>
            <person name="Girolomoni L."/>
            <person name="Cosentino E."/>
            <person name="Cuine S."/>
            <person name="Li-Beisson Y."/>
            <person name="Delledonne M."/>
            <person name="Ballottari M."/>
        </authorList>
    </citation>
    <scope>NUCLEOTIDE SEQUENCE</scope>
    <source>
        <strain evidence="4">211/11P</strain>
    </source>
</reference>
<dbReference type="GO" id="GO:0006376">
    <property type="term" value="P:mRNA splice site recognition"/>
    <property type="evidence" value="ECO:0007669"/>
    <property type="project" value="InterPro"/>
</dbReference>
<organism evidence="4 5">
    <name type="scientific">Chlorella vulgaris</name>
    <name type="common">Green alga</name>
    <dbReference type="NCBI Taxonomy" id="3077"/>
    <lineage>
        <taxon>Eukaryota</taxon>
        <taxon>Viridiplantae</taxon>
        <taxon>Chlorophyta</taxon>
        <taxon>core chlorophytes</taxon>
        <taxon>Trebouxiophyceae</taxon>
        <taxon>Chlorellales</taxon>
        <taxon>Chlorellaceae</taxon>
        <taxon>Chlorella clade</taxon>
        <taxon>Chlorella</taxon>
    </lineage>
</organism>
<comment type="similarity">
    <text evidence="1">Belongs to the Luc7 family.</text>
</comment>
<dbReference type="GO" id="GO:0005685">
    <property type="term" value="C:U1 snRNP"/>
    <property type="evidence" value="ECO:0007669"/>
    <property type="project" value="InterPro"/>
</dbReference>
<evidence type="ECO:0000313" key="4">
    <source>
        <dbReference type="EMBL" id="KAI3431568.1"/>
    </source>
</evidence>
<feature type="compositionally biased region" description="Basic and acidic residues" evidence="3">
    <location>
        <begin position="354"/>
        <end position="364"/>
    </location>
</feature>
<protein>
    <recommendedName>
        <fullName evidence="6">Luc7-like protein 3</fullName>
    </recommendedName>
</protein>
<evidence type="ECO:0008006" key="6">
    <source>
        <dbReference type="Google" id="ProtNLM"/>
    </source>
</evidence>
<dbReference type="AlphaFoldDB" id="A0A9D4YXL6"/>
<evidence type="ECO:0000313" key="5">
    <source>
        <dbReference type="Proteomes" id="UP001055712"/>
    </source>
</evidence>
<reference evidence="4" key="2">
    <citation type="submission" date="2020-11" db="EMBL/GenBank/DDBJ databases">
        <authorList>
            <person name="Cecchin M."/>
            <person name="Marcolungo L."/>
            <person name="Rossato M."/>
            <person name="Girolomoni L."/>
            <person name="Cosentino E."/>
            <person name="Cuine S."/>
            <person name="Li-Beisson Y."/>
            <person name="Delledonne M."/>
            <person name="Ballottari M."/>
        </authorList>
    </citation>
    <scope>NUCLEOTIDE SEQUENCE</scope>
    <source>
        <strain evidence="4">211/11P</strain>
        <tissue evidence="4">Whole cell</tissue>
    </source>
</reference>
<dbReference type="InterPro" id="IPR004882">
    <property type="entry name" value="Luc7-rel"/>
</dbReference>
<dbReference type="OrthoDB" id="10266921at2759"/>
<gene>
    <name evidence="4" type="ORF">D9Q98_004618</name>
</gene>
<dbReference type="GO" id="GO:0003729">
    <property type="term" value="F:mRNA binding"/>
    <property type="evidence" value="ECO:0007669"/>
    <property type="project" value="InterPro"/>
</dbReference>
<dbReference type="Pfam" id="PF03194">
    <property type="entry name" value="LUC7"/>
    <property type="match status" value="1"/>
</dbReference>
<feature type="region of interest" description="Disordered" evidence="3">
    <location>
        <begin position="237"/>
        <end position="381"/>
    </location>
</feature>
<accession>A0A9D4YXL6</accession>
<feature type="compositionally biased region" description="Basic and acidic residues" evidence="3">
    <location>
        <begin position="258"/>
        <end position="301"/>
    </location>
</feature>
<name>A0A9D4YXL6_CHLVU</name>
<feature type="compositionally biased region" description="Basic residues" evidence="3">
    <location>
        <begin position="302"/>
        <end position="311"/>
    </location>
</feature>
<dbReference type="PANTHER" id="PTHR12375">
    <property type="entry name" value="RNA-BINDING PROTEIN LUC7-RELATED"/>
    <property type="match status" value="1"/>
</dbReference>
<comment type="caution">
    <text evidence="4">The sequence shown here is derived from an EMBL/GenBank/DDBJ whole genome shotgun (WGS) entry which is preliminary data.</text>
</comment>
<dbReference type="EMBL" id="SIDB01000006">
    <property type="protein sequence ID" value="KAI3431568.1"/>
    <property type="molecule type" value="Genomic_DNA"/>
</dbReference>
<evidence type="ECO:0000256" key="3">
    <source>
        <dbReference type="SAM" id="MobiDB-lite"/>
    </source>
</evidence>
<feature type="coiled-coil region" evidence="2">
    <location>
        <begin position="121"/>
        <end position="174"/>
    </location>
</feature>
<sequence>MDDIRAQLDALMGQHRDVPLSERDKYKQERKFSDPDICKYHLCGFCPYEEFRRTKNDCGDCPLVHDDACKQQWDELDEASRARYGYESELLQWFDKLLGDLRKRIDGNSERLKAVDEPLVLPEDQQRLDNLTTQIKELLGRAATLGEQGEVDAAQAAAAEADQLRVQHTMLEQTAQARANARTGRNLHQKVCQVSGLIINDEESRLQDHYSGRNYNSWKKLHEVHAKLVEAQRKRMAGPPLGAPLGHQRDSAPGPRSGSRDRDYRGSYRDDRGRGGERDARGRERDGGSRRYDRERDERGSRRPRSRSRSRERRERDRRDRERDGGGRRRYDDRDRERERERAAGSGRKRSRSRERTRSAHTGERQAPAAAAAMPPPPPVQ</sequence>
<evidence type="ECO:0000256" key="2">
    <source>
        <dbReference type="SAM" id="Coils"/>
    </source>
</evidence>
<dbReference type="Proteomes" id="UP001055712">
    <property type="component" value="Unassembled WGS sequence"/>
</dbReference>
<feature type="compositionally biased region" description="Basic and acidic residues" evidence="3">
    <location>
        <begin position="312"/>
        <end position="343"/>
    </location>
</feature>